<dbReference type="NCBIfam" id="TIGR00049">
    <property type="entry name" value="iron-sulfur cluster assembly accessory protein"/>
    <property type="match status" value="1"/>
</dbReference>
<organism evidence="2 3">
    <name type="scientific">Roseisolibacter agri</name>
    <dbReference type="NCBI Taxonomy" id="2014610"/>
    <lineage>
        <taxon>Bacteria</taxon>
        <taxon>Pseudomonadati</taxon>
        <taxon>Gemmatimonadota</taxon>
        <taxon>Gemmatimonadia</taxon>
        <taxon>Gemmatimonadales</taxon>
        <taxon>Gemmatimonadaceae</taxon>
        <taxon>Roseisolibacter</taxon>
    </lineage>
</organism>
<dbReference type="InterPro" id="IPR000361">
    <property type="entry name" value="ATAP_core_dom"/>
</dbReference>
<dbReference type="InterPro" id="IPR035903">
    <property type="entry name" value="HesB-like_dom_sf"/>
</dbReference>
<dbReference type="GO" id="GO:0051539">
    <property type="term" value="F:4 iron, 4 sulfur cluster binding"/>
    <property type="evidence" value="ECO:0007669"/>
    <property type="project" value="TreeGrafter"/>
</dbReference>
<dbReference type="RefSeq" id="WP_284352035.1">
    <property type="nucleotide sequence ID" value="NZ_BRXS01000006.1"/>
</dbReference>
<dbReference type="PANTHER" id="PTHR43011:SF1">
    <property type="entry name" value="IRON-SULFUR CLUSTER ASSEMBLY 2 HOMOLOG, MITOCHONDRIAL"/>
    <property type="match status" value="1"/>
</dbReference>
<dbReference type="EMBL" id="BRXS01000006">
    <property type="protein sequence ID" value="GLC27599.1"/>
    <property type="molecule type" value="Genomic_DNA"/>
</dbReference>
<dbReference type="Gene3D" id="2.60.300.12">
    <property type="entry name" value="HesB-like domain"/>
    <property type="match status" value="1"/>
</dbReference>
<dbReference type="SUPFAM" id="SSF89360">
    <property type="entry name" value="HesB-like domain"/>
    <property type="match status" value="1"/>
</dbReference>
<dbReference type="GO" id="GO:0016226">
    <property type="term" value="P:iron-sulfur cluster assembly"/>
    <property type="evidence" value="ECO:0007669"/>
    <property type="project" value="InterPro"/>
</dbReference>
<keyword evidence="3" id="KW-1185">Reference proteome</keyword>
<dbReference type="Proteomes" id="UP001161325">
    <property type="component" value="Unassembled WGS sequence"/>
</dbReference>
<feature type="domain" description="Core" evidence="1">
    <location>
        <begin position="12"/>
        <end position="113"/>
    </location>
</feature>
<protein>
    <recommendedName>
        <fullName evidence="1">Core domain-containing protein</fullName>
    </recommendedName>
</protein>
<dbReference type="GO" id="GO:0005506">
    <property type="term" value="F:iron ion binding"/>
    <property type="evidence" value="ECO:0007669"/>
    <property type="project" value="TreeGrafter"/>
</dbReference>
<dbReference type="PANTHER" id="PTHR43011">
    <property type="entry name" value="IRON-SULFUR CLUSTER ASSEMBLY 2 HOMOLOG, MITOCHONDRIAL"/>
    <property type="match status" value="1"/>
</dbReference>
<dbReference type="PROSITE" id="PS01152">
    <property type="entry name" value="HESB"/>
    <property type="match status" value="1"/>
</dbReference>
<dbReference type="GO" id="GO:0051537">
    <property type="term" value="F:2 iron, 2 sulfur cluster binding"/>
    <property type="evidence" value="ECO:0007669"/>
    <property type="project" value="TreeGrafter"/>
</dbReference>
<comment type="caution">
    <text evidence="2">The sequence shown here is derived from an EMBL/GenBank/DDBJ whole genome shotgun (WGS) entry which is preliminary data.</text>
</comment>
<evidence type="ECO:0000259" key="1">
    <source>
        <dbReference type="Pfam" id="PF01521"/>
    </source>
</evidence>
<dbReference type="InterPro" id="IPR016092">
    <property type="entry name" value="ATAP"/>
</dbReference>
<sequence length="118" mass="12419">MTISSQPELALVVTPVATTEVKKFMDAEGVSYDQGGLRVSVQPGGCSGFKYGLLIEDQAAEDDLVLQQEGFQVFIDPFSAQYINGVVIDYVTSMQGSGFTFKNPNATGGCGCGSSFSA</sequence>
<evidence type="ECO:0000313" key="2">
    <source>
        <dbReference type="EMBL" id="GLC27599.1"/>
    </source>
</evidence>
<accession>A0AA37VFX8</accession>
<evidence type="ECO:0000313" key="3">
    <source>
        <dbReference type="Proteomes" id="UP001161325"/>
    </source>
</evidence>
<dbReference type="AlphaFoldDB" id="A0AA37VFX8"/>
<dbReference type="Pfam" id="PF01521">
    <property type="entry name" value="Fe-S_biosyn"/>
    <property type="match status" value="1"/>
</dbReference>
<gene>
    <name evidence="2" type="ORF">rosag_41120</name>
</gene>
<proteinExistence type="predicted"/>
<reference evidence="2" key="1">
    <citation type="submission" date="2022-08" db="EMBL/GenBank/DDBJ databases">
        <title>Draft genome sequencing of Roseisolibacter agri AW1220.</title>
        <authorList>
            <person name="Tobiishi Y."/>
            <person name="Tonouchi A."/>
        </authorList>
    </citation>
    <scope>NUCLEOTIDE SEQUENCE</scope>
    <source>
        <strain evidence="2">AW1220</strain>
    </source>
</reference>
<name>A0AA37VFX8_9BACT</name>
<dbReference type="InterPro" id="IPR017870">
    <property type="entry name" value="FeS_cluster_insertion_CS"/>
</dbReference>